<dbReference type="GO" id="GO:0006284">
    <property type="term" value="P:base-excision repair"/>
    <property type="evidence" value="ECO:0007669"/>
    <property type="project" value="InterPro"/>
</dbReference>
<evidence type="ECO:0000256" key="1">
    <source>
        <dbReference type="ARBA" id="ARBA00009232"/>
    </source>
</evidence>
<evidence type="ECO:0000256" key="3">
    <source>
        <dbReference type="ARBA" id="ARBA00022801"/>
    </source>
</evidence>
<evidence type="ECO:0000313" key="6">
    <source>
        <dbReference type="EMBL" id="STY43836.1"/>
    </source>
</evidence>
<dbReference type="NCBIfam" id="NF002002">
    <property type="entry name" value="PRK00802.1-2"/>
    <property type="match status" value="1"/>
</dbReference>
<proteinExistence type="inferred from homology"/>
<dbReference type="AlphaFoldDB" id="A0A378MEC2"/>
<organism evidence="6 7">
    <name type="scientific">Listeria grayi</name>
    <name type="common">Listeria murrayi</name>
    <dbReference type="NCBI Taxonomy" id="1641"/>
    <lineage>
        <taxon>Bacteria</taxon>
        <taxon>Bacillati</taxon>
        <taxon>Bacillota</taxon>
        <taxon>Bacilli</taxon>
        <taxon>Bacillales</taxon>
        <taxon>Listeriaceae</taxon>
        <taxon>Listeria</taxon>
    </lineage>
</organism>
<dbReference type="Pfam" id="PF02245">
    <property type="entry name" value="Pur_DNA_glyco"/>
    <property type="match status" value="1"/>
</dbReference>
<gene>
    <name evidence="6" type="ORF">NCTC10815_01142</name>
</gene>
<protein>
    <recommendedName>
        <fullName evidence="5">Putative 3-methyladenine DNA glycosylase</fullName>
        <ecNumber evidence="5">3.2.2.-</ecNumber>
    </recommendedName>
</protein>
<name>A0A378MEC2_LISGR</name>
<sequence length="209" mass="23315">MESKITAAFFQNRTTIEVARDLLGTELVHITPQGEFAGYIVETEAYLGPTDQAAHSFRSLRTKRTEIMFHEPGRIYTYQMHRQVLLNFITMAEGIPEAVLIRAIEPYTNELQMEANRNGKHGIELTNGPGKLTQAMGIKMDDYGKSLFDHSIFLRSGKTPAVIAMSSRIGVPNKGMATHYPLRFTVAGNPYLSGKKQLATANNGWLELP</sequence>
<dbReference type="SUPFAM" id="SSF50486">
    <property type="entry name" value="FMT C-terminal domain-like"/>
    <property type="match status" value="1"/>
</dbReference>
<evidence type="ECO:0000313" key="7">
    <source>
        <dbReference type="Proteomes" id="UP000254879"/>
    </source>
</evidence>
<dbReference type="HAMAP" id="MF_00527">
    <property type="entry name" value="3MGH"/>
    <property type="match status" value="1"/>
</dbReference>
<dbReference type="EMBL" id="UGPG01000001">
    <property type="protein sequence ID" value="STY43836.1"/>
    <property type="molecule type" value="Genomic_DNA"/>
</dbReference>
<dbReference type="NCBIfam" id="TIGR00567">
    <property type="entry name" value="3mg"/>
    <property type="match status" value="1"/>
</dbReference>
<dbReference type="Gene3D" id="3.10.300.10">
    <property type="entry name" value="Methylpurine-DNA glycosylase (MPG)"/>
    <property type="match status" value="1"/>
</dbReference>
<dbReference type="InterPro" id="IPR036995">
    <property type="entry name" value="MPG_sf"/>
</dbReference>
<dbReference type="PANTHER" id="PTHR10429:SF0">
    <property type="entry name" value="DNA-3-METHYLADENINE GLYCOSYLASE"/>
    <property type="match status" value="1"/>
</dbReference>
<evidence type="ECO:0000256" key="2">
    <source>
        <dbReference type="ARBA" id="ARBA00022763"/>
    </source>
</evidence>
<evidence type="ECO:0000256" key="4">
    <source>
        <dbReference type="ARBA" id="ARBA00023204"/>
    </source>
</evidence>
<dbReference type="InterPro" id="IPR011034">
    <property type="entry name" value="Formyl_transferase-like_C_sf"/>
</dbReference>
<dbReference type="PANTHER" id="PTHR10429">
    <property type="entry name" value="DNA-3-METHYLADENINE GLYCOSYLASE"/>
    <property type="match status" value="1"/>
</dbReference>
<dbReference type="RefSeq" id="WP_003754881.1">
    <property type="nucleotide sequence ID" value="NZ_CABKNG010000001.1"/>
</dbReference>
<dbReference type="Proteomes" id="UP000254879">
    <property type="component" value="Unassembled WGS sequence"/>
</dbReference>
<dbReference type="GO" id="GO:0003905">
    <property type="term" value="F:alkylbase DNA N-glycosylase activity"/>
    <property type="evidence" value="ECO:0007669"/>
    <property type="project" value="InterPro"/>
</dbReference>
<dbReference type="InterPro" id="IPR003180">
    <property type="entry name" value="MPG"/>
</dbReference>
<dbReference type="FunFam" id="3.10.300.10:FF:000001">
    <property type="entry name" value="Putative 3-methyladenine DNA glycosylase"/>
    <property type="match status" value="1"/>
</dbReference>
<evidence type="ECO:0000256" key="5">
    <source>
        <dbReference type="HAMAP-Rule" id="MF_00527"/>
    </source>
</evidence>
<dbReference type="GO" id="GO:0003677">
    <property type="term" value="F:DNA binding"/>
    <property type="evidence" value="ECO:0007669"/>
    <property type="project" value="InterPro"/>
</dbReference>
<keyword evidence="4 5" id="KW-0234">DNA repair</keyword>
<dbReference type="CDD" id="cd00540">
    <property type="entry name" value="AAG"/>
    <property type="match status" value="1"/>
</dbReference>
<reference evidence="6 7" key="1">
    <citation type="submission" date="2018-06" db="EMBL/GenBank/DDBJ databases">
        <authorList>
            <consortium name="Pathogen Informatics"/>
            <person name="Doyle S."/>
        </authorList>
    </citation>
    <scope>NUCLEOTIDE SEQUENCE [LARGE SCALE GENOMIC DNA]</scope>
    <source>
        <strain evidence="7">NCTC 10815</strain>
    </source>
</reference>
<keyword evidence="3 5" id="KW-0378">Hydrolase</keyword>
<comment type="similarity">
    <text evidence="1 5">Belongs to the DNA glycosylase MPG family.</text>
</comment>
<accession>A0A378MEC2</accession>
<dbReference type="EC" id="3.2.2.-" evidence="5"/>
<keyword evidence="2 5" id="KW-0227">DNA damage</keyword>